<sequence>MDTLWHIYPLGATGSPIRDWTDPGTGEHRLGRLESWLDHAASLADTLLLGPVFTSATHGYDTLDHLTLDPRLGTDDDFDRFVRLADERGLGIVLDGVFNHVARGHVLDSHVARSDDGSPRVFEGHDSLLELDHDDPVVIDYIVSVLLHWLDRGVRGWRMDAAYRMDPAVWEKIVPPVRAAYPHAWLLGEVIHGDYPSFTGPDRLDSVTQYELWKAIWSSLKEENFYELDWSLQRHAAFLDTFTPNTFIGNHDVDRIASTVGMTKAAMAAVILFTTPGIPSIYAGDEFGWHATKGEGFAADDPIRPMLPTSPAETTDHGMLNIYRWGANLRREHRWLASARTETLELTNTRFVYATRGEGREMVVALDLDASTASVAVDGTTIWNLPAL</sequence>
<protein>
    <submittedName>
        <fullName evidence="4">Alpha-amylase</fullName>
    </submittedName>
</protein>
<evidence type="ECO:0000313" key="5">
    <source>
        <dbReference type="Proteomes" id="UP000705983"/>
    </source>
</evidence>
<dbReference type="Proteomes" id="UP000705983">
    <property type="component" value="Unassembled WGS sequence"/>
</dbReference>
<evidence type="ECO:0000256" key="1">
    <source>
        <dbReference type="ARBA" id="ARBA00022801"/>
    </source>
</evidence>
<proteinExistence type="predicted"/>
<dbReference type="Gene3D" id="3.20.20.80">
    <property type="entry name" value="Glycosidases"/>
    <property type="match status" value="2"/>
</dbReference>
<evidence type="ECO:0000256" key="2">
    <source>
        <dbReference type="ARBA" id="ARBA00023295"/>
    </source>
</evidence>
<dbReference type="PANTHER" id="PTHR10357:SF210">
    <property type="entry name" value="MALTODEXTRIN GLUCOSIDASE"/>
    <property type="match status" value="1"/>
</dbReference>
<dbReference type="InterPro" id="IPR017853">
    <property type="entry name" value="GH"/>
</dbReference>
<gene>
    <name evidence="4" type="ORF">JVW63_00740</name>
</gene>
<dbReference type="PANTHER" id="PTHR10357">
    <property type="entry name" value="ALPHA-AMYLASE FAMILY MEMBER"/>
    <property type="match status" value="1"/>
</dbReference>
<organism evidence="4 5">
    <name type="scientific">Flaviflexus equikiangi</name>
    <dbReference type="NCBI Taxonomy" id="2758573"/>
    <lineage>
        <taxon>Bacteria</taxon>
        <taxon>Bacillati</taxon>
        <taxon>Actinomycetota</taxon>
        <taxon>Actinomycetes</taxon>
        <taxon>Actinomycetales</taxon>
        <taxon>Actinomycetaceae</taxon>
        <taxon>Flaviflexus</taxon>
    </lineage>
</organism>
<dbReference type="InterPro" id="IPR006047">
    <property type="entry name" value="GH13_cat_dom"/>
</dbReference>
<dbReference type="SUPFAM" id="SSF51445">
    <property type="entry name" value="(Trans)glycosidases"/>
    <property type="match status" value="1"/>
</dbReference>
<evidence type="ECO:0000313" key="4">
    <source>
        <dbReference type="EMBL" id="MBM9432242.1"/>
    </source>
</evidence>
<name>A0ABS2TEQ9_9ACTO</name>
<dbReference type="EMBL" id="JAFFJS010000001">
    <property type="protein sequence ID" value="MBM9432242.1"/>
    <property type="molecule type" value="Genomic_DNA"/>
</dbReference>
<dbReference type="RefSeq" id="WP_204736187.1">
    <property type="nucleotide sequence ID" value="NZ_JACEXG010000001.1"/>
</dbReference>
<dbReference type="SMART" id="SM00642">
    <property type="entry name" value="Aamy"/>
    <property type="match status" value="1"/>
</dbReference>
<keyword evidence="5" id="KW-1185">Reference proteome</keyword>
<comment type="caution">
    <text evidence="4">The sequence shown here is derived from an EMBL/GenBank/DDBJ whole genome shotgun (WGS) entry which is preliminary data.</text>
</comment>
<accession>A0ABS2TEQ9</accession>
<reference evidence="5" key="1">
    <citation type="submission" date="2021-02" db="EMBL/GenBank/DDBJ databases">
        <title>Leucobacter sp. CX169.</title>
        <authorList>
            <person name="Cheng Y."/>
        </authorList>
    </citation>
    <scope>NUCLEOTIDE SEQUENCE [LARGE SCALE GENOMIC DNA]</scope>
    <source>
        <strain evidence="5">JY899</strain>
    </source>
</reference>
<dbReference type="Pfam" id="PF00128">
    <property type="entry name" value="Alpha-amylase"/>
    <property type="match status" value="2"/>
</dbReference>
<evidence type="ECO:0000259" key="3">
    <source>
        <dbReference type="SMART" id="SM00642"/>
    </source>
</evidence>
<keyword evidence="2" id="KW-0326">Glycosidase</keyword>
<feature type="domain" description="Glycosyl hydrolase family 13 catalytic" evidence="3">
    <location>
        <begin position="6"/>
        <end position="330"/>
    </location>
</feature>
<keyword evidence="1" id="KW-0378">Hydrolase</keyword>